<dbReference type="SUPFAM" id="SSF50978">
    <property type="entry name" value="WD40 repeat-like"/>
    <property type="match status" value="1"/>
</dbReference>
<name>A0AAE0TWN4_9PEZI</name>
<evidence type="ECO:0000256" key="5">
    <source>
        <dbReference type="ARBA" id="ARBA00022833"/>
    </source>
</evidence>
<gene>
    <name evidence="8" type="ORF">B0T24DRAFT_600594</name>
</gene>
<feature type="region of interest" description="Disordered" evidence="7">
    <location>
        <begin position="1245"/>
        <end position="1269"/>
    </location>
</feature>
<dbReference type="GO" id="GO:0061700">
    <property type="term" value="C:GATOR2 complex"/>
    <property type="evidence" value="ECO:0007669"/>
    <property type="project" value="TreeGrafter"/>
</dbReference>
<dbReference type="GO" id="GO:0016239">
    <property type="term" value="P:positive regulation of macroautophagy"/>
    <property type="evidence" value="ECO:0007669"/>
    <property type="project" value="TreeGrafter"/>
</dbReference>
<accession>A0AAE0TWN4</accession>
<reference evidence="8" key="2">
    <citation type="submission" date="2023-06" db="EMBL/GenBank/DDBJ databases">
        <authorList>
            <consortium name="Lawrence Berkeley National Laboratory"/>
            <person name="Haridas S."/>
            <person name="Hensen N."/>
            <person name="Bonometti L."/>
            <person name="Westerberg I."/>
            <person name="Brannstrom I.O."/>
            <person name="Guillou S."/>
            <person name="Cros-Aarteil S."/>
            <person name="Calhoun S."/>
            <person name="Kuo A."/>
            <person name="Mondo S."/>
            <person name="Pangilinan J."/>
            <person name="Riley R."/>
            <person name="Labutti K."/>
            <person name="Andreopoulos B."/>
            <person name="Lipzen A."/>
            <person name="Chen C."/>
            <person name="Yanf M."/>
            <person name="Daum C."/>
            <person name="Ng V."/>
            <person name="Clum A."/>
            <person name="Steindorff A."/>
            <person name="Ohm R."/>
            <person name="Martin F."/>
            <person name="Silar P."/>
            <person name="Natvig D."/>
            <person name="Lalanne C."/>
            <person name="Gautier V."/>
            <person name="Ament-Velasquez S.L."/>
            <person name="Kruys A."/>
            <person name="Hutchinson M.I."/>
            <person name="Powell A.J."/>
            <person name="Barry K."/>
            <person name="Miller A.N."/>
            <person name="Grigoriev I.V."/>
            <person name="Debuchy R."/>
            <person name="Gladieux P."/>
            <person name="Thoren M.H."/>
            <person name="Johannesson H."/>
        </authorList>
    </citation>
    <scope>NUCLEOTIDE SEQUENCE</scope>
    <source>
        <strain evidence="8">CBS 958.72</strain>
    </source>
</reference>
<dbReference type="PANTHER" id="PTHR46200:SF1">
    <property type="entry name" value="GATOR COMPLEX PROTEIN WDR24"/>
    <property type="match status" value="1"/>
</dbReference>
<evidence type="ECO:0000256" key="1">
    <source>
        <dbReference type="ARBA" id="ARBA00022574"/>
    </source>
</evidence>
<dbReference type="PROSITE" id="PS50082">
    <property type="entry name" value="WD_REPEATS_2"/>
    <property type="match status" value="1"/>
</dbReference>
<evidence type="ECO:0008006" key="10">
    <source>
        <dbReference type="Google" id="ProtNLM"/>
    </source>
</evidence>
<feature type="region of interest" description="Disordered" evidence="7">
    <location>
        <begin position="1287"/>
        <end position="1354"/>
    </location>
</feature>
<dbReference type="SMART" id="SM00320">
    <property type="entry name" value="WD40"/>
    <property type="match status" value="5"/>
</dbReference>
<feature type="compositionally biased region" description="Basic residues" evidence="7">
    <location>
        <begin position="479"/>
        <end position="490"/>
    </location>
</feature>
<dbReference type="GO" id="GO:1904263">
    <property type="term" value="P:positive regulation of TORC1 signaling"/>
    <property type="evidence" value="ECO:0007669"/>
    <property type="project" value="TreeGrafter"/>
</dbReference>
<keyword evidence="9" id="KW-1185">Reference proteome</keyword>
<dbReference type="Proteomes" id="UP001287356">
    <property type="component" value="Unassembled WGS sequence"/>
</dbReference>
<feature type="compositionally biased region" description="Polar residues" evidence="7">
    <location>
        <begin position="821"/>
        <end position="839"/>
    </location>
</feature>
<dbReference type="PANTHER" id="PTHR46200">
    <property type="entry name" value="GATOR COMPLEX PROTEIN WDR24"/>
    <property type="match status" value="1"/>
</dbReference>
<evidence type="ECO:0000313" key="8">
    <source>
        <dbReference type="EMBL" id="KAK3382150.1"/>
    </source>
</evidence>
<evidence type="ECO:0000313" key="9">
    <source>
        <dbReference type="Proteomes" id="UP001287356"/>
    </source>
</evidence>
<dbReference type="PROSITE" id="PS50294">
    <property type="entry name" value="WD_REPEATS_REGION"/>
    <property type="match status" value="1"/>
</dbReference>
<feature type="region of interest" description="Disordered" evidence="7">
    <location>
        <begin position="776"/>
        <end position="882"/>
    </location>
</feature>
<dbReference type="GO" id="GO:0008270">
    <property type="term" value="F:zinc ion binding"/>
    <property type="evidence" value="ECO:0007669"/>
    <property type="project" value="UniProtKB-KW"/>
</dbReference>
<evidence type="ECO:0000256" key="7">
    <source>
        <dbReference type="SAM" id="MobiDB-lite"/>
    </source>
</evidence>
<feature type="compositionally biased region" description="Polar residues" evidence="7">
    <location>
        <begin position="443"/>
        <end position="465"/>
    </location>
</feature>
<dbReference type="EMBL" id="JAULSN010000001">
    <property type="protein sequence ID" value="KAK3382150.1"/>
    <property type="molecule type" value="Genomic_DNA"/>
</dbReference>
<feature type="region of interest" description="Disordered" evidence="7">
    <location>
        <begin position="435"/>
        <end position="509"/>
    </location>
</feature>
<evidence type="ECO:0000256" key="4">
    <source>
        <dbReference type="ARBA" id="ARBA00022771"/>
    </source>
</evidence>
<dbReference type="InterPro" id="IPR037590">
    <property type="entry name" value="WDR24"/>
</dbReference>
<evidence type="ECO:0000256" key="2">
    <source>
        <dbReference type="ARBA" id="ARBA00022723"/>
    </source>
</evidence>
<proteinExistence type="predicted"/>
<dbReference type="InterPro" id="IPR036322">
    <property type="entry name" value="WD40_repeat_dom_sf"/>
</dbReference>
<comment type="caution">
    <text evidence="8">The sequence shown here is derived from an EMBL/GenBank/DDBJ whole genome shotgun (WGS) entry which is preliminary data.</text>
</comment>
<keyword evidence="3" id="KW-0677">Repeat</keyword>
<dbReference type="PROSITE" id="PS00678">
    <property type="entry name" value="WD_REPEATS_1"/>
    <property type="match status" value="1"/>
</dbReference>
<feature type="compositionally biased region" description="Polar residues" evidence="7">
    <location>
        <begin position="915"/>
        <end position="924"/>
    </location>
</feature>
<dbReference type="Pfam" id="PF00400">
    <property type="entry name" value="WD40"/>
    <property type="match status" value="2"/>
</dbReference>
<organism evidence="8 9">
    <name type="scientific">Lasiosphaeria ovina</name>
    <dbReference type="NCBI Taxonomy" id="92902"/>
    <lineage>
        <taxon>Eukaryota</taxon>
        <taxon>Fungi</taxon>
        <taxon>Dikarya</taxon>
        <taxon>Ascomycota</taxon>
        <taxon>Pezizomycotina</taxon>
        <taxon>Sordariomycetes</taxon>
        <taxon>Sordariomycetidae</taxon>
        <taxon>Sordariales</taxon>
        <taxon>Lasiosphaeriaceae</taxon>
        <taxon>Lasiosphaeria</taxon>
    </lineage>
</organism>
<evidence type="ECO:0000256" key="6">
    <source>
        <dbReference type="PROSITE-ProRule" id="PRU00221"/>
    </source>
</evidence>
<dbReference type="GO" id="GO:0005774">
    <property type="term" value="C:vacuolar membrane"/>
    <property type="evidence" value="ECO:0007669"/>
    <property type="project" value="TreeGrafter"/>
</dbReference>
<feature type="repeat" description="WD" evidence="6">
    <location>
        <begin position="262"/>
        <end position="303"/>
    </location>
</feature>
<dbReference type="Gene3D" id="2.130.10.10">
    <property type="entry name" value="YVTN repeat-like/Quinoprotein amine dehydrogenase"/>
    <property type="match status" value="2"/>
</dbReference>
<keyword evidence="4" id="KW-0863">Zinc-finger</keyword>
<dbReference type="GO" id="GO:0005829">
    <property type="term" value="C:cytosol"/>
    <property type="evidence" value="ECO:0007669"/>
    <property type="project" value="TreeGrafter"/>
</dbReference>
<dbReference type="InterPro" id="IPR019775">
    <property type="entry name" value="WD40_repeat_CS"/>
</dbReference>
<protein>
    <recommendedName>
        <fullName evidence="10">WD repeat protein</fullName>
    </recommendedName>
</protein>
<reference evidence="8" key="1">
    <citation type="journal article" date="2023" name="Mol. Phylogenet. Evol.">
        <title>Genome-scale phylogeny and comparative genomics of the fungal order Sordariales.</title>
        <authorList>
            <person name="Hensen N."/>
            <person name="Bonometti L."/>
            <person name="Westerberg I."/>
            <person name="Brannstrom I.O."/>
            <person name="Guillou S."/>
            <person name="Cros-Aarteil S."/>
            <person name="Calhoun S."/>
            <person name="Haridas S."/>
            <person name="Kuo A."/>
            <person name="Mondo S."/>
            <person name="Pangilinan J."/>
            <person name="Riley R."/>
            <person name="LaButti K."/>
            <person name="Andreopoulos B."/>
            <person name="Lipzen A."/>
            <person name="Chen C."/>
            <person name="Yan M."/>
            <person name="Daum C."/>
            <person name="Ng V."/>
            <person name="Clum A."/>
            <person name="Steindorff A."/>
            <person name="Ohm R.A."/>
            <person name="Martin F."/>
            <person name="Silar P."/>
            <person name="Natvig D.O."/>
            <person name="Lalanne C."/>
            <person name="Gautier V."/>
            <person name="Ament-Velasquez S.L."/>
            <person name="Kruys A."/>
            <person name="Hutchinson M.I."/>
            <person name="Powell A.J."/>
            <person name="Barry K."/>
            <person name="Miller A.N."/>
            <person name="Grigoriev I.V."/>
            <person name="Debuchy R."/>
            <person name="Gladieux P."/>
            <person name="Hiltunen Thoren M."/>
            <person name="Johannesson H."/>
        </authorList>
    </citation>
    <scope>NUCLEOTIDE SEQUENCE</scope>
    <source>
        <strain evidence="8">CBS 958.72</strain>
    </source>
</reference>
<keyword evidence="1 6" id="KW-0853">WD repeat</keyword>
<feature type="compositionally biased region" description="Gly residues" evidence="7">
    <location>
        <begin position="1289"/>
        <end position="1300"/>
    </location>
</feature>
<keyword evidence="5" id="KW-0862">Zinc</keyword>
<feature type="compositionally biased region" description="Basic and acidic residues" evidence="7">
    <location>
        <begin position="841"/>
        <end position="867"/>
    </location>
</feature>
<evidence type="ECO:0000256" key="3">
    <source>
        <dbReference type="ARBA" id="ARBA00022737"/>
    </source>
</evidence>
<dbReference type="InterPro" id="IPR015943">
    <property type="entry name" value="WD40/YVTN_repeat-like_dom_sf"/>
</dbReference>
<dbReference type="InterPro" id="IPR001680">
    <property type="entry name" value="WD40_rpt"/>
</dbReference>
<keyword evidence="2" id="KW-0479">Metal-binding</keyword>
<sequence>MYNIGNQGKIMRKLLGKSAIESVHDTSMPTSVGGGITSSPLIHEYRPIASQNASYSAGVPIGCIDISPDGHSAVLAGRHVLRTVSIDGLAIRDALDLRALLTEPAFRSAAGAGSSSSSSADQLSIRDVKWGGWQNTSSIFTACAGGKIFKYDLMRAGSSGIEFVQIREDSRQVNALDINPHRGTYVLSGSQDGLVRLIDLHMPIQARTGITFRAVQTYKCNADGVRQVQWSPKDGFLFACGTEKGVVLKWDLRKASAPLLRINAHDTTCSSIAWHADGEHLASAGWDSKCHVWDMSKTADKRQKPKWTISTPAPVSALAWRPGQWSATAQGKRSSQIAISYDEISQKKFGIIGVHIWDLARPTMPYREIQRFESSPNALLWRDQNLLWTAGEDCLFNQCDVTSAPKVIDRQAVSTMSFSPRGEVVMFLDERAPSHRPRPQILHSDSLQMPSYNPSPTTPRFSVSRSDSEDDVLGSFLGPRRRGSRRRRPSARPAHVSSTTPPTGSGIDDVLSLDQTIQVTGIYKPQQSMAIGHVPASANVHVYEYLSANYLETLYKELPFSPGGRSMPERVAAILEHYAEAAEQVNKFRLAQTWRILAYGIDLVLRRRAQYHLECRMDHLNDPSSIKRRAGNKIKAMGHSFGVSIDTPMDGEETPRKLMSLSSLDKAAPRSLLSEELESTSNVPTPLARPVQDHAGGAGFYDDSRGKKLTPIIEPESFTLPPAIQPHSLEARRRLDSAPLSVASQDSETTQASTEGYDFYDAEALSKAIDVPFSRQRPHGLDIRDPGSPIRVRKGVMRHDSDDSFSRLFSTSDGSRRATGLTHSSGSSMPRQATDSSILSEMRHASGSDDGEFESRIRGKQIDESPERLGGTPFRRPLERTETNLTAFTDEHHMITQTTTDSYESRYPSQTDAGFSVGSISRRSPLNVPGHIEPEGDQRLPYIIETDYLPWAQDPPYPHPVRESSSFSISASSPLQPYSLISKALAFETKSSALSASAIVLLLKPLVPEDVINSFQAAAILRQHHSRLMNMKLFVEAAVLRKLSIKGWPGGVLSSWGDNYPAISAPLQEGVQVGFFCSTCRKPREVERSSESTATAWRCERCQAVMAPCAICGERDKVPKLPPASLLHVDWAGDSGESDDEEPILATWWYCPGCSHGGHSSCLQGWHATFEWEQQAADTPRDLDSSGGYCPLDGCGHACLSGRFRADSTAGRTDEVSSRAVREATRGANRSAALSEAELIIPLGGDRRSDANQSGGGFSAEYSVRRDGDEVAQSRAVESVRETLWAGGSHQGAGGGGSRVGTGILSSMGIGGNNPSPGARAGASILSSSPGRGGERVERERRKSVKFMPTEEKR</sequence>
<feature type="region of interest" description="Disordered" evidence="7">
    <location>
        <begin position="915"/>
        <end position="934"/>
    </location>
</feature>